<evidence type="ECO:0000313" key="4">
    <source>
        <dbReference type="Proteomes" id="UP000070544"/>
    </source>
</evidence>
<keyword evidence="2" id="KW-0732">Signal</keyword>
<evidence type="ECO:0000256" key="1">
    <source>
        <dbReference type="SAM" id="MobiDB-lite"/>
    </source>
</evidence>
<dbReference type="AlphaFoldDB" id="A0A139ADU5"/>
<feature type="compositionally biased region" description="Basic and acidic residues" evidence="1">
    <location>
        <begin position="71"/>
        <end position="95"/>
    </location>
</feature>
<protein>
    <recommendedName>
        <fullName evidence="5">Secreted protein</fullName>
    </recommendedName>
</protein>
<evidence type="ECO:0008006" key="5">
    <source>
        <dbReference type="Google" id="ProtNLM"/>
    </source>
</evidence>
<feature type="chain" id="PRO_5007296133" description="Secreted protein" evidence="2">
    <location>
        <begin position="21"/>
        <end position="95"/>
    </location>
</feature>
<keyword evidence="4" id="KW-1185">Reference proteome</keyword>
<proteinExistence type="predicted"/>
<name>A0A139ADU5_GONPJ</name>
<reference evidence="3 4" key="1">
    <citation type="journal article" date="2015" name="Genome Biol. Evol.">
        <title>Phylogenomic analyses indicate that early fungi evolved digesting cell walls of algal ancestors of land plants.</title>
        <authorList>
            <person name="Chang Y."/>
            <person name="Wang S."/>
            <person name="Sekimoto S."/>
            <person name="Aerts A.L."/>
            <person name="Choi C."/>
            <person name="Clum A."/>
            <person name="LaButti K.M."/>
            <person name="Lindquist E.A."/>
            <person name="Yee Ngan C."/>
            <person name="Ohm R.A."/>
            <person name="Salamov A.A."/>
            <person name="Grigoriev I.V."/>
            <person name="Spatafora J.W."/>
            <person name="Berbee M.L."/>
        </authorList>
    </citation>
    <scope>NUCLEOTIDE SEQUENCE [LARGE SCALE GENOMIC DNA]</scope>
    <source>
        <strain evidence="3 4">JEL478</strain>
    </source>
</reference>
<gene>
    <name evidence="3" type="ORF">M427DRAFT_338040</name>
</gene>
<sequence length="95" mass="9861">MILLGRLISVFTAGTTGTRASTGFVDRFVVMCGALPRAAVTGTAGIRTGEWWRGRSGVVGVLGESGSRAGDSPRSEARAGDSPRRDAGRPRANDI</sequence>
<feature type="signal peptide" evidence="2">
    <location>
        <begin position="1"/>
        <end position="20"/>
    </location>
</feature>
<accession>A0A139ADU5</accession>
<feature type="region of interest" description="Disordered" evidence="1">
    <location>
        <begin position="62"/>
        <end position="95"/>
    </location>
</feature>
<dbReference type="EMBL" id="KQ965767">
    <property type="protein sequence ID" value="KXS14764.1"/>
    <property type="molecule type" value="Genomic_DNA"/>
</dbReference>
<evidence type="ECO:0000256" key="2">
    <source>
        <dbReference type="SAM" id="SignalP"/>
    </source>
</evidence>
<evidence type="ECO:0000313" key="3">
    <source>
        <dbReference type="EMBL" id="KXS14764.1"/>
    </source>
</evidence>
<dbReference type="Proteomes" id="UP000070544">
    <property type="component" value="Unassembled WGS sequence"/>
</dbReference>
<organism evidence="3 4">
    <name type="scientific">Gonapodya prolifera (strain JEL478)</name>
    <name type="common">Monoblepharis prolifera</name>
    <dbReference type="NCBI Taxonomy" id="1344416"/>
    <lineage>
        <taxon>Eukaryota</taxon>
        <taxon>Fungi</taxon>
        <taxon>Fungi incertae sedis</taxon>
        <taxon>Chytridiomycota</taxon>
        <taxon>Chytridiomycota incertae sedis</taxon>
        <taxon>Monoblepharidomycetes</taxon>
        <taxon>Monoblepharidales</taxon>
        <taxon>Gonapodyaceae</taxon>
        <taxon>Gonapodya</taxon>
    </lineage>
</organism>